<evidence type="ECO:0000256" key="1">
    <source>
        <dbReference type="SAM" id="MobiDB-lite"/>
    </source>
</evidence>
<dbReference type="EMBL" id="OUUZ01000015">
    <property type="protein sequence ID" value="SPQ25782.1"/>
    <property type="molecule type" value="Genomic_DNA"/>
</dbReference>
<feature type="region of interest" description="Disordered" evidence="1">
    <location>
        <begin position="189"/>
        <end position="216"/>
    </location>
</feature>
<dbReference type="Proteomes" id="UP000289323">
    <property type="component" value="Unassembled WGS sequence"/>
</dbReference>
<reference evidence="2 3" key="1">
    <citation type="submission" date="2018-04" db="EMBL/GenBank/DDBJ databases">
        <authorList>
            <person name="Huttner S."/>
            <person name="Dainat J."/>
        </authorList>
    </citation>
    <scope>NUCLEOTIDE SEQUENCE [LARGE SCALE GENOMIC DNA]</scope>
</reference>
<evidence type="ECO:0000313" key="3">
    <source>
        <dbReference type="Proteomes" id="UP000289323"/>
    </source>
</evidence>
<evidence type="ECO:0000313" key="2">
    <source>
        <dbReference type="EMBL" id="SPQ25782.1"/>
    </source>
</evidence>
<organism evidence="2 3">
    <name type="scientific">Thermothielavioides terrestris</name>
    <dbReference type="NCBI Taxonomy" id="2587410"/>
    <lineage>
        <taxon>Eukaryota</taxon>
        <taxon>Fungi</taxon>
        <taxon>Dikarya</taxon>
        <taxon>Ascomycota</taxon>
        <taxon>Pezizomycotina</taxon>
        <taxon>Sordariomycetes</taxon>
        <taxon>Sordariomycetidae</taxon>
        <taxon>Sordariales</taxon>
        <taxon>Chaetomiaceae</taxon>
        <taxon>Thermothielavioides</taxon>
    </lineage>
</organism>
<protein>
    <submittedName>
        <fullName evidence="2">73f83863-08f0-4eef-9a4e-3ccf5498d95e</fullName>
    </submittedName>
</protein>
<sequence>MLPTNPLHWHPFSRRNLEEDWKAVKAATDDRREGNRDNGNNKWVQVNAIRFFPIDSTSVGLRVGKSTFYGCTIFVATGTRGLYFGHLAQAFIMGSVEDRTRDQSPSVLKDFFMERGDLTPNMPPANVFYTFYYPGQSSGVADPGGPRGKALVTVDDGGKTADQRQILVLRLYLANDDPRLELRFTVDDGMPLSEGGVTVPESDKTTDGNKVYPPKE</sequence>
<accession>A0A446BTD6</accession>
<name>A0A446BTD6_9PEZI</name>
<proteinExistence type="predicted"/>
<feature type="compositionally biased region" description="Basic and acidic residues" evidence="1">
    <location>
        <begin position="201"/>
        <end position="216"/>
    </location>
</feature>
<gene>
    <name evidence="2" type="ORF">TT172_LOCUS8201</name>
</gene>
<dbReference type="AlphaFoldDB" id="A0A446BTD6"/>